<keyword evidence="1" id="KW-1133">Transmembrane helix</keyword>
<evidence type="ECO:0000313" key="2">
    <source>
        <dbReference type="EMBL" id="APC14916.1"/>
    </source>
</evidence>
<evidence type="ECO:0000256" key="1">
    <source>
        <dbReference type="SAM" id="Phobius"/>
    </source>
</evidence>
<keyword evidence="1" id="KW-0472">Membrane</keyword>
<dbReference type="OrthoDB" id="6713493at2"/>
<dbReference type="RefSeq" id="WP_071550890.1">
    <property type="nucleotide sequence ID" value="NZ_CP017886.1"/>
</dbReference>
<gene>
    <name evidence="2" type="ORF">BLL42_03980</name>
</gene>
<proteinExistence type="predicted"/>
<feature type="transmembrane region" description="Helical" evidence="1">
    <location>
        <begin position="195"/>
        <end position="213"/>
    </location>
</feature>
<accession>A0A1J0EGI3</accession>
<feature type="transmembrane region" description="Helical" evidence="1">
    <location>
        <begin position="220"/>
        <end position="244"/>
    </location>
</feature>
<keyword evidence="1" id="KW-0812">Transmembrane</keyword>
<dbReference type="EMBL" id="CP017886">
    <property type="protein sequence ID" value="APC14916.1"/>
    <property type="molecule type" value="Genomic_DNA"/>
</dbReference>
<dbReference type="AlphaFoldDB" id="A0A1J0EGI3"/>
<name>A0A1J0EGI3_9PSED</name>
<evidence type="ECO:0000313" key="3">
    <source>
        <dbReference type="Proteomes" id="UP000182567"/>
    </source>
</evidence>
<reference evidence="3" key="1">
    <citation type="submission" date="2016-10" db="EMBL/GenBank/DDBJ databases">
        <title>Pseudomonas frederiksbergensis ERGS4:02 complete genome.</title>
        <authorList>
            <person name="Kumar R."/>
            <person name="Acharya V."/>
            <person name="Singh D."/>
        </authorList>
    </citation>
    <scope>NUCLEOTIDE SEQUENCE [LARGE SCALE GENOMIC DNA]</scope>
    <source>
        <strain evidence="3">ERGS4:02</strain>
    </source>
</reference>
<sequence length="260" mass="27739">MSEPLLVTGSYVVQKAHALESSPLDMAIAGMEGAAVRFSADAISDAKIRASYMDNIKRMSIETKAEVTAGKISAREGVEFCQEMRNRIMLEHRKFTSAQGLAFAERKKKLPPTLQETLDKYALRAENIEYNKLTAEQKNKVHYSILESSGRDNAPVSHVTKKLRIMGKVGILITATFAVYEIMNADNKVKETARQGIIIGGGAAGGGLAGLGVSAFCGPGALVCAVAVVLAGSIAGGIAGSMAADSLDEELEEFSKWKIL</sequence>
<dbReference type="GeneID" id="46907366"/>
<feature type="transmembrane region" description="Helical" evidence="1">
    <location>
        <begin position="165"/>
        <end position="183"/>
    </location>
</feature>
<protein>
    <submittedName>
        <fullName evidence="2">Uncharacterized protein</fullName>
    </submittedName>
</protein>
<organism evidence="2 3">
    <name type="scientific">Pseudomonas frederiksbergensis</name>
    <dbReference type="NCBI Taxonomy" id="104087"/>
    <lineage>
        <taxon>Bacteria</taxon>
        <taxon>Pseudomonadati</taxon>
        <taxon>Pseudomonadota</taxon>
        <taxon>Gammaproteobacteria</taxon>
        <taxon>Pseudomonadales</taxon>
        <taxon>Pseudomonadaceae</taxon>
        <taxon>Pseudomonas</taxon>
    </lineage>
</organism>
<dbReference type="Proteomes" id="UP000182567">
    <property type="component" value="Chromosome"/>
</dbReference>